<dbReference type="GO" id="GO:0051726">
    <property type="term" value="P:regulation of cell cycle"/>
    <property type="evidence" value="ECO:0007669"/>
    <property type="project" value="UniProtKB-ARBA"/>
</dbReference>
<dbReference type="InParanoid" id="A2FX51"/>
<feature type="domain" description="Cyclin-like" evidence="6">
    <location>
        <begin position="92"/>
        <end position="177"/>
    </location>
</feature>
<dbReference type="STRING" id="5722.A2FX51"/>
<dbReference type="GO" id="GO:0051301">
    <property type="term" value="P:cell division"/>
    <property type="evidence" value="ECO:0007669"/>
    <property type="project" value="UniProtKB-KW"/>
</dbReference>
<dbReference type="PIRSF" id="PIRSF001771">
    <property type="entry name" value="Cyclin_A_B_D_E"/>
    <property type="match status" value="1"/>
</dbReference>
<dbReference type="AlphaFoldDB" id="A2FX51"/>
<dbReference type="GO" id="GO:0005737">
    <property type="term" value="C:cytoplasm"/>
    <property type="evidence" value="ECO:0000318"/>
    <property type="project" value="GO_Central"/>
</dbReference>
<evidence type="ECO:0000256" key="2">
    <source>
        <dbReference type="ARBA" id="ARBA00023127"/>
    </source>
</evidence>
<reference evidence="7" key="2">
    <citation type="journal article" date="2007" name="Science">
        <title>Draft genome sequence of the sexually transmitted pathogen Trichomonas vaginalis.</title>
        <authorList>
            <person name="Carlton J.M."/>
            <person name="Hirt R.P."/>
            <person name="Silva J.C."/>
            <person name="Delcher A.L."/>
            <person name="Schatz M."/>
            <person name="Zhao Q."/>
            <person name="Wortman J.R."/>
            <person name="Bidwell S.L."/>
            <person name="Alsmark U.C.M."/>
            <person name="Besteiro S."/>
            <person name="Sicheritz-Ponten T."/>
            <person name="Noel C.J."/>
            <person name="Dacks J.B."/>
            <person name="Foster P.G."/>
            <person name="Simillion C."/>
            <person name="Van de Peer Y."/>
            <person name="Miranda-Saavedra D."/>
            <person name="Barton G.J."/>
            <person name="Westrop G.D."/>
            <person name="Mueller S."/>
            <person name="Dessi D."/>
            <person name="Fiori P.L."/>
            <person name="Ren Q."/>
            <person name="Paulsen I."/>
            <person name="Zhang H."/>
            <person name="Bastida-Corcuera F.D."/>
            <person name="Simoes-Barbosa A."/>
            <person name="Brown M.T."/>
            <person name="Hayes R.D."/>
            <person name="Mukherjee M."/>
            <person name="Okumura C.Y."/>
            <person name="Schneider R."/>
            <person name="Smith A.J."/>
            <person name="Vanacova S."/>
            <person name="Villalvazo M."/>
            <person name="Haas B.J."/>
            <person name="Pertea M."/>
            <person name="Feldblyum T.V."/>
            <person name="Utterback T.R."/>
            <person name="Shu C.L."/>
            <person name="Osoegawa K."/>
            <person name="de Jong P.J."/>
            <person name="Hrdy I."/>
            <person name="Horvathova L."/>
            <person name="Zubacova Z."/>
            <person name="Dolezal P."/>
            <person name="Malik S.B."/>
            <person name="Logsdon J.M. Jr."/>
            <person name="Henze K."/>
            <person name="Gupta A."/>
            <person name="Wang C.C."/>
            <person name="Dunne R.L."/>
            <person name="Upcroft J.A."/>
            <person name="Upcroft P."/>
            <person name="White O."/>
            <person name="Salzberg S.L."/>
            <person name="Tang P."/>
            <person name="Chiu C.-H."/>
            <person name="Lee Y.-S."/>
            <person name="Embley T.M."/>
            <person name="Coombs G.H."/>
            <person name="Mottram J.C."/>
            <person name="Tachezy J."/>
            <person name="Fraser-Liggett C.M."/>
            <person name="Johnson P.J."/>
        </authorList>
    </citation>
    <scope>NUCLEOTIDE SEQUENCE [LARGE SCALE GENOMIC DNA]</scope>
    <source>
        <strain evidence="7">G3</strain>
    </source>
</reference>
<dbReference type="GO" id="GO:0000307">
    <property type="term" value="C:cyclin-dependent protein kinase holoenzyme complex"/>
    <property type="evidence" value="ECO:0000318"/>
    <property type="project" value="GO_Central"/>
</dbReference>
<keyword evidence="8" id="KW-1185">Reference proteome</keyword>
<dbReference type="InterPro" id="IPR013763">
    <property type="entry name" value="Cyclin-like_dom"/>
</dbReference>
<dbReference type="PANTHER" id="PTHR10177">
    <property type="entry name" value="CYCLINS"/>
    <property type="match status" value="1"/>
</dbReference>
<evidence type="ECO:0000256" key="1">
    <source>
        <dbReference type="ARBA" id="ARBA00022618"/>
    </source>
</evidence>
<evidence type="ECO:0000256" key="4">
    <source>
        <dbReference type="RuleBase" id="RU000383"/>
    </source>
</evidence>
<name>A2FX51_TRIV3</name>
<dbReference type="GO" id="GO:0000082">
    <property type="term" value="P:G1/S transition of mitotic cell cycle"/>
    <property type="evidence" value="ECO:0000318"/>
    <property type="project" value="GO_Central"/>
</dbReference>
<dbReference type="RefSeq" id="XP_001303459.1">
    <property type="nucleotide sequence ID" value="XM_001303458.1"/>
</dbReference>
<dbReference type="Pfam" id="PF00134">
    <property type="entry name" value="Cyclin_N"/>
    <property type="match status" value="1"/>
</dbReference>
<dbReference type="KEGG" id="tva:4748215"/>
<dbReference type="InterPro" id="IPR036915">
    <property type="entry name" value="Cyclin-like_sf"/>
</dbReference>
<organism evidence="7 8">
    <name type="scientific">Trichomonas vaginalis (strain ATCC PRA-98 / G3)</name>
    <dbReference type="NCBI Taxonomy" id="412133"/>
    <lineage>
        <taxon>Eukaryota</taxon>
        <taxon>Metamonada</taxon>
        <taxon>Parabasalia</taxon>
        <taxon>Trichomonadida</taxon>
        <taxon>Trichomonadidae</taxon>
        <taxon>Trichomonas</taxon>
    </lineage>
</organism>
<dbReference type="InterPro" id="IPR048258">
    <property type="entry name" value="Cyclins_cyclin-box"/>
</dbReference>
<dbReference type="InterPro" id="IPR006671">
    <property type="entry name" value="Cyclin_N"/>
</dbReference>
<evidence type="ECO:0000256" key="3">
    <source>
        <dbReference type="ARBA" id="ARBA00023306"/>
    </source>
</evidence>
<dbReference type="SUPFAM" id="SSF47954">
    <property type="entry name" value="Cyclin-like"/>
    <property type="match status" value="1"/>
</dbReference>
<comment type="similarity">
    <text evidence="4">Belongs to the cyclin family.</text>
</comment>
<evidence type="ECO:0000313" key="8">
    <source>
        <dbReference type="Proteomes" id="UP000001542"/>
    </source>
</evidence>
<accession>A2FX51</accession>
<keyword evidence="3" id="KW-0131">Cell cycle</keyword>
<dbReference type="VEuPathDB" id="TrichDB:TVAGG3_0902420"/>
<evidence type="ECO:0000313" key="7">
    <source>
        <dbReference type="EMBL" id="EAX90529.1"/>
    </source>
</evidence>
<evidence type="ECO:0000259" key="6">
    <source>
        <dbReference type="SMART" id="SM00385"/>
    </source>
</evidence>
<dbReference type="GO" id="GO:0016538">
    <property type="term" value="F:cyclin-dependent protein serine/threonine kinase regulator activity"/>
    <property type="evidence" value="ECO:0000318"/>
    <property type="project" value="GO_Central"/>
</dbReference>
<proteinExistence type="inferred from homology"/>
<dbReference type="Gene3D" id="1.10.472.10">
    <property type="entry name" value="Cyclin-like"/>
    <property type="match status" value="2"/>
</dbReference>
<keyword evidence="1" id="KW-0132">Cell division</keyword>
<protein>
    <submittedName>
        <fullName evidence="7">Cyclin, N-terminal domain containing protein</fullName>
    </submittedName>
</protein>
<sequence length="312" mass="35436">MSKDGTNPSGSGPSVASTSNGNSTCEYSDDATIEIDDNEQIYVESPAHFVQKGMESIGELEIKKAPNTIMSADDFKKFQPDLTFHNRQIVVEWMYRVAKKISLPSEVLYSSISLLDKVLTSYTVPKDDVQLTAITCLWIQNKMDERHRHHKLALYAAVCQNAFQPIDFEKKEIEIVSFFGGQVEFQTAFNIIKILLDEINFTHKLRFVQFYYDVSLLSFRFNELPVTATAVIAINCALQNDCPLKTLCQKCKLIEEDVINESIFLNKVSQTVVSGKECGIYVEYCSKDDKVMENLLDGVKYFEKYQKSESNS</sequence>
<feature type="compositionally biased region" description="Polar residues" evidence="5">
    <location>
        <begin position="1"/>
        <end position="26"/>
    </location>
</feature>
<dbReference type="FunFam" id="1.10.472.10:FF:000010">
    <property type="entry name" value="G1/S-specific cyclin Cln1"/>
    <property type="match status" value="1"/>
</dbReference>
<dbReference type="InterPro" id="IPR046965">
    <property type="entry name" value="Cyclin_A/B-like"/>
</dbReference>
<keyword evidence="2 4" id="KW-0195">Cyclin</keyword>
<dbReference type="GO" id="GO:0005634">
    <property type="term" value="C:nucleus"/>
    <property type="evidence" value="ECO:0000318"/>
    <property type="project" value="GO_Central"/>
</dbReference>
<dbReference type="EMBL" id="DS114101">
    <property type="protein sequence ID" value="EAX90529.1"/>
    <property type="molecule type" value="Genomic_DNA"/>
</dbReference>
<feature type="region of interest" description="Disordered" evidence="5">
    <location>
        <begin position="1"/>
        <end position="27"/>
    </location>
</feature>
<evidence type="ECO:0000256" key="5">
    <source>
        <dbReference type="SAM" id="MobiDB-lite"/>
    </source>
</evidence>
<dbReference type="SMART" id="SM00385">
    <property type="entry name" value="CYCLIN"/>
    <property type="match status" value="1"/>
</dbReference>
<dbReference type="VEuPathDB" id="TrichDB:TVAG_395750"/>
<gene>
    <name evidence="7" type="ORF">TVAG_395750</name>
</gene>
<dbReference type="SMR" id="A2FX51"/>
<dbReference type="InterPro" id="IPR039361">
    <property type="entry name" value="Cyclin"/>
</dbReference>
<reference evidence="7" key="1">
    <citation type="submission" date="2006-10" db="EMBL/GenBank/DDBJ databases">
        <authorList>
            <person name="Amadeo P."/>
            <person name="Zhao Q."/>
            <person name="Wortman J."/>
            <person name="Fraser-Liggett C."/>
            <person name="Carlton J."/>
        </authorList>
    </citation>
    <scope>NUCLEOTIDE SEQUENCE</scope>
    <source>
        <strain evidence="7">G3</strain>
    </source>
</reference>
<dbReference type="PROSITE" id="PS00292">
    <property type="entry name" value="CYCLINS"/>
    <property type="match status" value="1"/>
</dbReference>
<dbReference type="Proteomes" id="UP000001542">
    <property type="component" value="Unassembled WGS sequence"/>
</dbReference>
<dbReference type="OrthoDB" id="5590282at2759"/>